<dbReference type="PRINTS" id="PR00455">
    <property type="entry name" value="HTHTETR"/>
</dbReference>
<evidence type="ECO:0000259" key="3">
    <source>
        <dbReference type="PROSITE" id="PS50977"/>
    </source>
</evidence>
<gene>
    <name evidence="4" type="ORF">GCM10010357_15460</name>
</gene>
<dbReference type="InterPro" id="IPR036271">
    <property type="entry name" value="Tet_transcr_reg_TetR-rel_C_sf"/>
</dbReference>
<dbReference type="PROSITE" id="PS50977">
    <property type="entry name" value="HTH_TETR_2"/>
    <property type="match status" value="1"/>
</dbReference>
<dbReference type="SUPFAM" id="SSF46689">
    <property type="entry name" value="Homeodomain-like"/>
    <property type="match status" value="1"/>
</dbReference>
<dbReference type="InterPro" id="IPR009057">
    <property type="entry name" value="Homeodomain-like_sf"/>
</dbReference>
<dbReference type="Pfam" id="PF00440">
    <property type="entry name" value="TetR_N"/>
    <property type="match status" value="1"/>
</dbReference>
<keyword evidence="1 2" id="KW-0238">DNA-binding</keyword>
<reference evidence="4 5" key="1">
    <citation type="journal article" date="2019" name="Int. J. Syst. Evol. Microbiol.">
        <title>The Global Catalogue of Microorganisms (GCM) 10K type strain sequencing project: providing services to taxonomists for standard genome sequencing and annotation.</title>
        <authorList>
            <consortium name="The Broad Institute Genomics Platform"/>
            <consortium name="The Broad Institute Genome Sequencing Center for Infectious Disease"/>
            <person name="Wu L."/>
            <person name="Ma J."/>
        </authorList>
    </citation>
    <scope>NUCLEOTIDE SEQUENCE [LARGE SCALE GENOMIC DNA]</scope>
    <source>
        <strain evidence="4 5">JCM 4788</strain>
    </source>
</reference>
<sequence length="193" mass="20727">MTGPRSARRPYDSARSRELLLAAAGELFTEKGFDRTTTRDIGERAGVDAALIARYFGGKTQLYLAVLRTWSEEAVPADLLSDGRLRALLARADRGELGPVLRTAVVPHTDPDIQDAARTQLDARLVGPLHDRFTAEGRSRPRLRAELAVAALTGILLARSTGALAELADADPDELLHLVHDLLASPSAGDDGD</sequence>
<comment type="caution">
    <text evidence="4">The sequence shown here is derived from an EMBL/GenBank/DDBJ whole genome shotgun (WGS) entry which is preliminary data.</text>
</comment>
<evidence type="ECO:0000313" key="5">
    <source>
        <dbReference type="Proteomes" id="UP001500879"/>
    </source>
</evidence>
<accession>A0ABN0YHR6</accession>
<dbReference type="InterPro" id="IPR041678">
    <property type="entry name" value="TetR_C_16"/>
</dbReference>
<feature type="DNA-binding region" description="H-T-H motif" evidence="2">
    <location>
        <begin position="37"/>
        <end position="56"/>
    </location>
</feature>
<dbReference type="InterPro" id="IPR050109">
    <property type="entry name" value="HTH-type_TetR-like_transc_reg"/>
</dbReference>
<dbReference type="Proteomes" id="UP001500879">
    <property type="component" value="Unassembled WGS sequence"/>
</dbReference>
<evidence type="ECO:0000256" key="1">
    <source>
        <dbReference type="ARBA" id="ARBA00023125"/>
    </source>
</evidence>
<dbReference type="PANTHER" id="PTHR30055:SF235">
    <property type="entry name" value="TRANSCRIPTIONAL REGULATORY PROTEIN"/>
    <property type="match status" value="1"/>
</dbReference>
<protein>
    <submittedName>
        <fullName evidence="4">TetR/AcrR family transcriptional regulator</fullName>
    </submittedName>
</protein>
<name>A0ABN0YHR6_9ACTN</name>
<organism evidence="4 5">
    <name type="scientific">Streptomyces luteireticuli</name>
    <dbReference type="NCBI Taxonomy" id="173858"/>
    <lineage>
        <taxon>Bacteria</taxon>
        <taxon>Bacillati</taxon>
        <taxon>Actinomycetota</taxon>
        <taxon>Actinomycetes</taxon>
        <taxon>Kitasatosporales</taxon>
        <taxon>Streptomycetaceae</taxon>
        <taxon>Streptomyces</taxon>
    </lineage>
</organism>
<dbReference type="Pfam" id="PF17920">
    <property type="entry name" value="TetR_C_16"/>
    <property type="match status" value="1"/>
</dbReference>
<feature type="domain" description="HTH tetR-type" evidence="3">
    <location>
        <begin position="14"/>
        <end position="74"/>
    </location>
</feature>
<dbReference type="RefSeq" id="WP_344021325.1">
    <property type="nucleotide sequence ID" value="NZ_BAAABX010000015.1"/>
</dbReference>
<evidence type="ECO:0000313" key="4">
    <source>
        <dbReference type="EMBL" id="GAA0395356.1"/>
    </source>
</evidence>
<evidence type="ECO:0000256" key="2">
    <source>
        <dbReference type="PROSITE-ProRule" id="PRU00335"/>
    </source>
</evidence>
<proteinExistence type="predicted"/>
<keyword evidence="5" id="KW-1185">Reference proteome</keyword>
<dbReference type="InterPro" id="IPR001647">
    <property type="entry name" value="HTH_TetR"/>
</dbReference>
<dbReference type="PANTHER" id="PTHR30055">
    <property type="entry name" value="HTH-TYPE TRANSCRIPTIONAL REGULATOR RUTR"/>
    <property type="match status" value="1"/>
</dbReference>
<dbReference type="EMBL" id="BAAABX010000015">
    <property type="protein sequence ID" value="GAA0395356.1"/>
    <property type="molecule type" value="Genomic_DNA"/>
</dbReference>
<dbReference type="Gene3D" id="1.10.357.10">
    <property type="entry name" value="Tetracycline Repressor, domain 2"/>
    <property type="match status" value="1"/>
</dbReference>
<dbReference type="SUPFAM" id="SSF48498">
    <property type="entry name" value="Tetracyclin repressor-like, C-terminal domain"/>
    <property type="match status" value="1"/>
</dbReference>